<organism evidence="2 3">
    <name type="scientific">Seminavis robusta</name>
    <dbReference type="NCBI Taxonomy" id="568900"/>
    <lineage>
        <taxon>Eukaryota</taxon>
        <taxon>Sar</taxon>
        <taxon>Stramenopiles</taxon>
        <taxon>Ochrophyta</taxon>
        <taxon>Bacillariophyta</taxon>
        <taxon>Bacillariophyceae</taxon>
        <taxon>Bacillariophycidae</taxon>
        <taxon>Naviculales</taxon>
        <taxon>Naviculaceae</taxon>
        <taxon>Seminavis</taxon>
    </lineage>
</organism>
<dbReference type="Gene3D" id="3.30.1370.70">
    <property type="entry name" value="Scaffold protein Nfu/NifU, N-terminal domain"/>
    <property type="match status" value="1"/>
</dbReference>
<evidence type="ECO:0000313" key="3">
    <source>
        <dbReference type="Proteomes" id="UP001153069"/>
    </source>
</evidence>
<dbReference type="EMBL" id="CAICTM010001266">
    <property type="protein sequence ID" value="CAB9522111.1"/>
    <property type="molecule type" value="Genomic_DNA"/>
</dbReference>
<feature type="region of interest" description="Disordered" evidence="1">
    <location>
        <begin position="448"/>
        <end position="478"/>
    </location>
</feature>
<dbReference type="Proteomes" id="UP001153069">
    <property type="component" value="Unassembled WGS sequence"/>
</dbReference>
<feature type="compositionally biased region" description="Polar residues" evidence="1">
    <location>
        <begin position="451"/>
        <end position="478"/>
    </location>
</feature>
<dbReference type="OrthoDB" id="5572749at2759"/>
<evidence type="ECO:0000313" key="2">
    <source>
        <dbReference type="EMBL" id="CAB9522111.1"/>
    </source>
</evidence>
<dbReference type="SUPFAM" id="SSF48371">
    <property type="entry name" value="ARM repeat"/>
    <property type="match status" value="1"/>
</dbReference>
<dbReference type="InterPro" id="IPR036498">
    <property type="entry name" value="Nfu/NifU_N_sf"/>
</dbReference>
<dbReference type="Gene3D" id="1.25.10.10">
    <property type="entry name" value="Leucine-rich Repeat Variant"/>
    <property type="match status" value="1"/>
</dbReference>
<sequence length="478" mass="51443">MMATVSGIESTPNPSSFLVRLSQPLSGMEDIEGLKGKTFTTATATGSSEIGDILAIDGVTSVYAMATPPALTIMKHVSGKWEEILPLVMAAIHTDQNTAEDDSILQSLLATVLDASKTNQQDTALRGQVRLRLQASYRIPIQIEASGFLGTTKRVKASSRFSQCMQDLIEAADTAEGSIAKIDFFANRKWMDQGVRYLDLEDDTGIDSSSLSEQDQEASDIDTVLAAELKNLDAAYSPERLASLVTKALRGDEKKTQQVKISVSPLDDDDFDATDLDLQKVDHYCDMADHGDMQALLILANFVASHDGEMAARRSALAFLGGTGDIVATTAAKKDRDNDIVDYGATVLDAVTSALQNEKNPIMRRTAGDALSDLGDDRAVPPACVALVEDKSKLVQWRAAQILGELGASLDVVGVLKQASFSDKYAFEVAFEIKDALRKVKERIQQQQQQTEAGSVNGAANTGTGPVWKQIQQGMDSS</sequence>
<name>A0A9N8EIT6_9STRA</name>
<gene>
    <name evidence="2" type="ORF">SEMRO_1268_G257810.1</name>
</gene>
<dbReference type="InterPro" id="IPR004155">
    <property type="entry name" value="PBS_lyase_HEAT"/>
</dbReference>
<dbReference type="InterPro" id="IPR011989">
    <property type="entry name" value="ARM-like"/>
</dbReference>
<proteinExistence type="predicted"/>
<dbReference type="InterPro" id="IPR016024">
    <property type="entry name" value="ARM-type_fold"/>
</dbReference>
<keyword evidence="3" id="KW-1185">Reference proteome</keyword>
<reference evidence="2" key="1">
    <citation type="submission" date="2020-06" db="EMBL/GenBank/DDBJ databases">
        <authorList>
            <consortium name="Plant Systems Biology data submission"/>
        </authorList>
    </citation>
    <scope>NUCLEOTIDE SEQUENCE</scope>
    <source>
        <strain evidence="2">D6</strain>
    </source>
</reference>
<accession>A0A9N8EIT6</accession>
<evidence type="ECO:0000256" key="1">
    <source>
        <dbReference type="SAM" id="MobiDB-lite"/>
    </source>
</evidence>
<comment type="caution">
    <text evidence="2">The sequence shown here is derived from an EMBL/GenBank/DDBJ whole genome shotgun (WGS) entry which is preliminary data.</text>
</comment>
<protein>
    <submittedName>
        <fullName evidence="2">Catalyzes the hydroxylation of the N(6)-(4-aminobutyl)- L-lysine intermediate to form hypusine</fullName>
    </submittedName>
</protein>
<dbReference type="SMART" id="SM00567">
    <property type="entry name" value="EZ_HEAT"/>
    <property type="match status" value="2"/>
</dbReference>
<dbReference type="Pfam" id="PF13646">
    <property type="entry name" value="HEAT_2"/>
    <property type="match status" value="1"/>
</dbReference>
<dbReference type="AlphaFoldDB" id="A0A9N8EIT6"/>
<dbReference type="SUPFAM" id="SSF110836">
    <property type="entry name" value="Hypothetical protein SAV1430"/>
    <property type="match status" value="1"/>
</dbReference>